<keyword evidence="4" id="KW-0732">Signal</keyword>
<dbReference type="PROSITE" id="PS00134">
    <property type="entry name" value="TRYPSIN_HIS"/>
    <property type="match status" value="1"/>
</dbReference>
<dbReference type="Gene3D" id="2.40.10.10">
    <property type="entry name" value="Trypsin-like serine proteases"/>
    <property type="match status" value="1"/>
</dbReference>
<dbReference type="InterPro" id="IPR033116">
    <property type="entry name" value="TRYPSIN_SER"/>
</dbReference>
<dbReference type="Pfam" id="PF00089">
    <property type="entry name" value="Trypsin"/>
    <property type="match status" value="1"/>
</dbReference>
<dbReference type="Proteomes" id="UP000749559">
    <property type="component" value="Unassembled WGS sequence"/>
</dbReference>
<keyword evidence="3" id="KW-0720">Serine protease</keyword>
<keyword evidence="3" id="KW-0645">Protease</keyword>
<dbReference type="Pfam" id="PF00090">
    <property type="entry name" value="TSP_1"/>
    <property type="match status" value="1"/>
</dbReference>
<dbReference type="InterPro" id="IPR000884">
    <property type="entry name" value="TSP1_rpt"/>
</dbReference>
<evidence type="ECO:0000313" key="6">
    <source>
        <dbReference type="EMBL" id="CAH1803117.1"/>
    </source>
</evidence>
<dbReference type="GO" id="GO:0006508">
    <property type="term" value="P:proteolysis"/>
    <property type="evidence" value="ECO:0007669"/>
    <property type="project" value="UniProtKB-KW"/>
</dbReference>
<dbReference type="FunFam" id="2.40.10.10:FF:000068">
    <property type="entry name" value="transmembrane protease serine 2"/>
    <property type="match status" value="1"/>
</dbReference>
<keyword evidence="1" id="KW-1015">Disulfide bond</keyword>
<protein>
    <recommendedName>
        <fullName evidence="5">Peptidase S1 domain-containing protein</fullName>
    </recommendedName>
</protein>
<dbReference type="SUPFAM" id="SSF82895">
    <property type="entry name" value="TSP-1 type 1 repeat"/>
    <property type="match status" value="1"/>
</dbReference>
<evidence type="ECO:0000259" key="5">
    <source>
        <dbReference type="PROSITE" id="PS50240"/>
    </source>
</evidence>
<feature type="chain" id="PRO_5035937888" description="Peptidase S1 domain-containing protein" evidence="4">
    <location>
        <begin position="29"/>
        <end position="592"/>
    </location>
</feature>
<dbReference type="InterPro" id="IPR001254">
    <property type="entry name" value="Trypsin_dom"/>
</dbReference>
<comment type="caution">
    <text evidence="6">The sequence shown here is derived from an EMBL/GenBank/DDBJ whole genome shotgun (WGS) entry which is preliminary data.</text>
</comment>
<dbReference type="InterPro" id="IPR043504">
    <property type="entry name" value="Peptidase_S1_PA_chymotrypsin"/>
</dbReference>
<dbReference type="EMBL" id="CAIIXF020000260">
    <property type="protein sequence ID" value="CAH1803117.1"/>
    <property type="molecule type" value="Genomic_DNA"/>
</dbReference>
<sequence>METVMMSCKIQILVVFFILYFCIDSTIGSENGHICRGGQFQLPNTTCSKTGPYCPNTYQCNKKQVCCRIKHVPETCGALMEENSKYVPHKCVGGGSKPCPQGYVCHVGHANVYSMCCLNVTCRDEDEIQHKIGDKPWISPYDKCSKCSCKTHTGTRQIGSTKCKSKKKCKKCLPEKTGQKRKLGPGERFWKSNCDLCECRSNNFIPCAGACERGIKGKPSEYFPMPVDKRGCKWQYRVTQCYGAKGENGSECYDTKVDYMLEINTTCPEIGKPITSSGTIIISGKEVEPKYNLRWMVYIDLLENETLCGGSIISPRHILTAAHCVHRRASVRIAAGEHDRRIEEGVEQERMVNEKDFLIHGNFDPETLNNDIALLRVHPPLEFNKKVQAIKLPKAATLKTGKQQLCKVSGWGRESDTYLSREDILFYTKNSDVLREVPLKQGDCDLTDKDLKRFNNSTMFCTKSGTKDACYGDSGGPFICTIKGSKPRIYEQYGIVSWSSKSSCGVWSGVYTKVTNYLDWITEKMTLDGGWGGFTTTECTVTCGGGVRSKVRICNKPEPLSHGKCPGNMGIINEVSGYIEDRVTESCNTMPC</sequence>
<keyword evidence="7" id="KW-1185">Reference proteome</keyword>
<feature type="domain" description="Peptidase S1" evidence="5">
    <location>
        <begin position="281"/>
        <end position="526"/>
    </location>
</feature>
<dbReference type="Gene3D" id="2.20.100.10">
    <property type="entry name" value="Thrombospondin type-1 (TSP1) repeat"/>
    <property type="match status" value="1"/>
</dbReference>
<feature type="signal peptide" evidence="4">
    <location>
        <begin position="1"/>
        <end position="28"/>
    </location>
</feature>
<dbReference type="PROSITE" id="PS00135">
    <property type="entry name" value="TRYPSIN_SER"/>
    <property type="match status" value="1"/>
</dbReference>
<dbReference type="InterPro" id="IPR018114">
    <property type="entry name" value="TRYPSIN_HIS"/>
</dbReference>
<name>A0A8S4Q8C1_OWEFU</name>
<dbReference type="AlphaFoldDB" id="A0A8S4Q8C1"/>
<evidence type="ECO:0000256" key="3">
    <source>
        <dbReference type="RuleBase" id="RU363034"/>
    </source>
</evidence>
<keyword evidence="3" id="KW-0378">Hydrolase</keyword>
<dbReference type="CDD" id="cd00190">
    <property type="entry name" value="Tryp_SPc"/>
    <property type="match status" value="1"/>
</dbReference>
<gene>
    <name evidence="6" type="ORF">OFUS_LOCUS26737</name>
</gene>
<dbReference type="PROSITE" id="PS50240">
    <property type="entry name" value="TRYPSIN_DOM"/>
    <property type="match status" value="1"/>
</dbReference>
<dbReference type="SMART" id="SM00020">
    <property type="entry name" value="Tryp_SPc"/>
    <property type="match status" value="1"/>
</dbReference>
<dbReference type="InterPro" id="IPR001314">
    <property type="entry name" value="Peptidase_S1A"/>
</dbReference>
<dbReference type="SUPFAM" id="SSF50494">
    <property type="entry name" value="Trypsin-like serine proteases"/>
    <property type="match status" value="1"/>
</dbReference>
<organism evidence="6 7">
    <name type="scientific">Owenia fusiformis</name>
    <name type="common">Polychaete worm</name>
    <dbReference type="NCBI Taxonomy" id="6347"/>
    <lineage>
        <taxon>Eukaryota</taxon>
        <taxon>Metazoa</taxon>
        <taxon>Spiralia</taxon>
        <taxon>Lophotrochozoa</taxon>
        <taxon>Annelida</taxon>
        <taxon>Polychaeta</taxon>
        <taxon>Sedentaria</taxon>
        <taxon>Canalipalpata</taxon>
        <taxon>Sabellida</taxon>
        <taxon>Oweniida</taxon>
        <taxon>Oweniidae</taxon>
        <taxon>Owenia</taxon>
    </lineage>
</organism>
<dbReference type="InterPro" id="IPR036383">
    <property type="entry name" value="TSP1_rpt_sf"/>
</dbReference>
<accession>A0A8S4Q8C1</accession>
<comment type="similarity">
    <text evidence="2">Belongs to the peptidase S1 family. CLIP subfamily.</text>
</comment>
<dbReference type="OrthoDB" id="6380398at2759"/>
<evidence type="ECO:0000256" key="2">
    <source>
        <dbReference type="ARBA" id="ARBA00024195"/>
    </source>
</evidence>
<evidence type="ECO:0000256" key="4">
    <source>
        <dbReference type="SAM" id="SignalP"/>
    </source>
</evidence>
<dbReference type="InterPro" id="IPR009003">
    <property type="entry name" value="Peptidase_S1_PA"/>
</dbReference>
<dbReference type="PANTHER" id="PTHR24256">
    <property type="entry name" value="TRYPTASE-RELATED"/>
    <property type="match status" value="1"/>
</dbReference>
<dbReference type="GO" id="GO:0004252">
    <property type="term" value="F:serine-type endopeptidase activity"/>
    <property type="evidence" value="ECO:0007669"/>
    <property type="project" value="InterPro"/>
</dbReference>
<reference evidence="6" key="1">
    <citation type="submission" date="2022-03" db="EMBL/GenBank/DDBJ databases">
        <authorList>
            <person name="Martin C."/>
        </authorList>
    </citation>
    <scope>NUCLEOTIDE SEQUENCE</scope>
</reference>
<proteinExistence type="inferred from homology"/>
<evidence type="ECO:0000313" key="7">
    <source>
        <dbReference type="Proteomes" id="UP000749559"/>
    </source>
</evidence>
<evidence type="ECO:0000256" key="1">
    <source>
        <dbReference type="ARBA" id="ARBA00023157"/>
    </source>
</evidence>
<dbReference type="PROSITE" id="PS50092">
    <property type="entry name" value="TSP1"/>
    <property type="match status" value="1"/>
</dbReference>
<dbReference type="PRINTS" id="PR00722">
    <property type="entry name" value="CHYMOTRYPSIN"/>
</dbReference>
<dbReference type="InterPro" id="IPR051487">
    <property type="entry name" value="Ser/Thr_Proteases_Immune/Dev"/>
</dbReference>